<dbReference type="Proteomes" id="UP001519310">
    <property type="component" value="Unassembled WGS sequence"/>
</dbReference>
<name>A0ABS4L9Q3_STRAV</name>
<dbReference type="RefSeq" id="WP_189970684.1">
    <property type="nucleotide sequence ID" value="NZ_BMVL01000007.1"/>
</dbReference>
<evidence type="ECO:0000313" key="2">
    <source>
        <dbReference type="Proteomes" id="UP001519310"/>
    </source>
</evidence>
<organism evidence="1 2">
    <name type="scientific">Streptomyces avidinii</name>
    <dbReference type="NCBI Taxonomy" id="1895"/>
    <lineage>
        <taxon>Bacteria</taxon>
        <taxon>Bacillati</taxon>
        <taxon>Actinomycetota</taxon>
        <taxon>Actinomycetes</taxon>
        <taxon>Kitasatosporales</taxon>
        <taxon>Streptomycetaceae</taxon>
        <taxon>Streptomyces</taxon>
    </lineage>
</organism>
<keyword evidence="2" id="KW-1185">Reference proteome</keyword>
<gene>
    <name evidence="1" type="ORF">J2Z77_004614</name>
</gene>
<accession>A0ABS4L9Q3</accession>
<comment type="caution">
    <text evidence="1">The sequence shown here is derived from an EMBL/GenBank/DDBJ whole genome shotgun (WGS) entry which is preliminary data.</text>
</comment>
<sequence>MSTQNPKTGAPASSAQGSHHWLLTLELPSRAMCTQNGTWTPPAGMTRKDAYLALRDALVAQQPELARANTVFFSLEPNQL</sequence>
<dbReference type="EMBL" id="JAGGLQ010000009">
    <property type="protein sequence ID" value="MBP2038801.1"/>
    <property type="molecule type" value="Genomic_DNA"/>
</dbReference>
<proteinExistence type="predicted"/>
<reference evidence="1 2" key="1">
    <citation type="submission" date="2021-03" db="EMBL/GenBank/DDBJ databases">
        <title>Genomic Encyclopedia of Type Strains, Phase IV (KMG-IV): sequencing the most valuable type-strain genomes for metagenomic binning, comparative biology and taxonomic classification.</title>
        <authorList>
            <person name="Goeker M."/>
        </authorList>
    </citation>
    <scope>NUCLEOTIDE SEQUENCE [LARGE SCALE GENOMIC DNA]</scope>
    <source>
        <strain evidence="1 2">DSM 40526</strain>
    </source>
</reference>
<protein>
    <submittedName>
        <fullName evidence="1">Uncharacterized protein</fullName>
    </submittedName>
</protein>
<evidence type="ECO:0000313" key="1">
    <source>
        <dbReference type="EMBL" id="MBP2038801.1"/>
    </source>
</evidence>